<evidence type="ECO:0000313" key="2">
    <source>
        <dbReference type="EMBL" id="KAJ1215472.1"/>
    </source>
</evidence>
<feature type="region of interest" description="Disordered" evidence="1">
    <location>
        <begin position="22"/>
        <end position="176"/>
    </location>
</feature>
<evidence type="ECO:0000256" key="1">
    <source>
        <dbReference type="SAM" id="MobiDB-lite"/>
    </source>
</evidence>
<dbReference type="AlphaFoldDB" id="A0AAV7WRC2"/>
<evidence type="ECO:0000313" key="3">
    <source>
        <dbReference type="Proteomes" id="UP001066276"/>
    </source>
</evidence>
<reference evidence="2" key="1">
    <citation type="journal article" date="2022" name="bioRxiv">
        <title>Sequencing and chromosome-scale assembly of the giantPleurodeles waltlgenome.</title>
        <authorList>
            <person name="Brown T."/>
            <person name="Elewa A."/>
            <person name="Iarovenko S."/>
            <person name="Subramanian E."/>
            <person name="Araus A.J."/>
            <person name="Petzold A."/>
            <person name="Susuki M."/>
            <person name="Suzuki K.-i.T."/>
            <person name="Hayashi T."/>
            <person name="Toyoda A."/>
            <person name="Oliveira C."/>
            <person name="Osipova E."/>
            <person name="Leigh N.D."/>
            <person name="Simon A."/>
            <person name="Yun M.H."/>
        </authorList>
    </citation>
    <scope>NUCLEOTIDE SEQUENCE</scope>
    <source>
        <strain evidence="2">20211129_DDA</strain>
        <tissue evidence="2">Liver</tissue>
    </source>
</reference>
<sequence>MKVAVLDLGTIFAKLFKSPVSPVVPTPAPTSSGSGLSAPSPSKAVTTSFLLLPPPQSPLHALTTSFPRIPSGRHAAAAHPAGLSSSVPGTPAPTADGPSWDPRDGPPLPTLQHAGGDITPKPTAHPTPILVRPAQPAPSLLPVASRTGGPCRSPRHLQGLPLEPPGMSWGGPSGKQMLFTLPDIGEEVLLENDSDSCPSEA</sequence>
<gene>
    <name evidence="2" type="ORF">NDU88_003081</name>
</gene>
<dbReference type="EMBL" id="JANPWB010000001">
    <property type="protein sequence ID" value="KAJ1215472.1"/>
    <property type="molecule type" value="Genomic_DNA"/>
</dbReference>
<protein>
    <submittedName>
        <fullName evidence="2">Uncharacterized protein</fullName>
    </submittedName>
</protein>
<keyword evidence="3" id="KW-1185">Reference proteome</keyword>
<dbReference type="Proteomes" id="UP001066276">
    <property type="component" value="Chromosome 1_1"/>
</dbReference>
<comment type="caution">
    <text evidence="2">The sequence shown here is derived from an EMBL/GenBank/DDBJ whole genome shotgun (WGS) entry which is preliminary data.</text>
</comment>
<accession>A0AAV7WRC2</accession>
<feature type="compositionally biased region" description="Low complexity" evidence="1">
    <location>
        <begin position="29"/>
        <end position="42"/>
    </location>
</feature>
<organism evidence="2 3">
    <name type="scientific">Pleurodeles waltl</name>
    <name type="common">Iberian ribbed newt</name>
    <dbReference type="NCBI Taxonomy" id="8319"/>
    <lineage>
        <taxon>Eukaryota</taxon>
        <taxon>Metazoa</taxon>
        <taxon>Chordata</taxon>
        <taxon>Craniata</taxon>
        <taxon>Vertebrata</taxon>
        <taxon>Euteleostomi</taxon>
        <taxon>Amphibia</taxon>
        <taxon>Batrachia</taxon>
        <taxon>Caudata</taxon>
        <taxon>Salamandroidea</taxon>
        <taxon>Salamandridae</taxon>
        <taxon>Pleurodelinae</taxon>
        <taxon>Pleurodeles</taxon>
    </lineage>
</organism>
<name>A0AAV7WRC2_PLEWA</name>
<proteinExistence type="predicted"/>